<protein>
    <submittedName>
        <fullName evidence="3">Sporulation related domain-containing protein</fullName>
    </submittedName>
</protein>
<feature type="region of interest" description="Disordered" evidence="1">
    <location>
        <begin position="1053"/>
        <end position="1097"/>
    </location>
</feature>
<dbReference type="RefSeq" id="WP_085465605.1">
    <property type="nucleotide sequence ID" value="NZ_FXBL01000004.1"/>
</dbReference>
<feature type="region of interest" description="Disordered" evidence="1">
    <location>
        <begin position="718"/>
        <end position="737"/>
    </location>
</feature>
<organism evidence="3 4">
    <name type="scientific">Mesorhizobium australicum</name>
    <dbReference type="NCBI Taxonomy" id="536018"/>
    <lineage>
        <taxon>Bacteria</taxon>
        <taxon>Pseudomonadati</taxon>
        <taxon>Pseudomonadota</taxon>
        <taxon>Alphaproteobacteria</taxon>
        <taxon>Hyphomicrobiales</taxon>
        <taxon>Phyllobacteriaceae</taxon>
        <taxon>Mesorhizobium</taxon>
    </lineage>
</organism>
<evidence type="ECO:0000256" key="1">
    <source>
        <dbReference type="SAM" id="MobiDB-lite"/>
    </source>
</evidence>
<feature type="region of interest" description="Disordered" evidence="1">
    <location>
        <begin position="849"/>
        <end position="868"/>
    </location>
</feature>
<sequence length="1185" mass="122969">MASKTVLKAAHPSEFPETDPLAELSRIMGLAKEEAAANSSEADFEIDLEQELMGELFGEEPAADVEARAPQPEEGVAEFETLQADFDDAFADMLAETAEEQAPEPVAATVETDVDLQAMEAALGNDLADLDAAFEDFDLAAGMDQEVSAHIEQDAVDVEVDDTVGQTLEGMAVEDHIADVDHLVEQEYVADERLAVEDDFAADDLIEDIAAFVEEDAVVPEAQAAVAEDVELRAAEPQAVAEPAAVVPAPTKSLSIEDELRQLLGRTGNAHVLPQPDTVSAISEEVTEPEVSVVEAVASADPVAHDATAHYQEPAYEEPADLVTVEETVAEEVVAVAQEDVTAEMPAFDDFTFDQADLDHDDLAAELERTLAGGEAAAEVVAEADEEQQLDAAEMAFDPAEQLEAAAEVEDDPVIDLEAELAPHVEPQPMTRENAGPSTAAKPATLRPLAFTEERRAVEEERPAAPVFDWRQRYAEMKSAEAGRPEPVAERAAPAPVAPELDDADPFAALAALAAQPPIVRSLSRSNPVANPNATGRENLRPVAPAPSAAPIAAEPAAAARPDFSSWRTQAAPQREVAAVPVARPAPVPMEPPRAEAPRPASPYAAPKSDMPFAPRAGLAASAAGSVAASAFAPAPAAAKPAPQPQIEDEFPDLADLLDDANFAPDIETVEISDQAVALADELDIPDLAFDEPNVTPAGFDDLDADFATAFQQLSRVPEPKATPPAARSVAQPDPGAGYYVERAAEPARATYPSQHAAQSTQYAPVTDYDDQLAGFQLDQGGEPPYGEDDDAFAGDFYGEEIEKEQPKRSRGLLIAAMLAGVAVIGGIGAYAFTGGSGGDGAPALVKADPSPIKVKPENPGGAIVPNQDGKVYEQVRGQPAAATSQDKLVSGAEEPMAPPPAARPAAPAANSAANPPAAAEQPTAALPGVETPTVKSEERVTPEETAQGSEPSQEVAAIAPKKVRTMIVRPDGTLVPREDPPAVASGETTGTAMATVPTNADPATMAAAQPGAQVPSAVPGARDDVSILPPDAAADDSAAGLQTPAASDVIVPLPRPSRTAQPAAEEPVRQAAVTPAPVRAEPAPQPAAPAAQEASAPAATAPVAGLWTVQIASQPTREGAQASYEDLARRYGGVLGGKGVNIIQAEVSGKGTMWRVRVPAASKNDANILCAKLKTAGGSCFVTQ</sequence>
<feature type="compositionally biased region" description="Polar residues" evidence="1">
    <location>
        <begin position="524"/>
        <end position="536"/>
    </location>
</feature>
<dbReference type="OrthoDB" id="7338235at2"/>
<dbReference type="Pfam" id="PF05036">
    <property type="entry name" value="SPOR"/>
    <property type="match status" value="1"/>
</dbReference>
<feature type="region of interest" description="Disordered" evidence="1">
    <location>
        <begin position="877"/>
        <end position="963"/>
    </location>
</feature>
<feature type="compositionally biased region" description="Low complexity" evidence="1">
    <location>
        <begin position="1076"/>
        <end position="1097"/>
    </location>
</feature>
<reference evidence="3 4" key="1">
    <citation type="submission" date="2017-04" db="EMBL/GenBank/DDBJ databases">
        <authorList>
            <person name="Afonso C.L."/>
            <person name="Miller P.J."/>
            <person name="Scott M.A."/>
            <person name="Spackman E."/>
            <person name="Goraichik I."/>
            <person name="Dimitrov K.M."/>
            <person name="Suarez D.L."/>
            <person name="Swayne D.E."/>
        </authorList>
    </citation>
    <scope>NUCLEOTIDE SEQUENCE [LARGE SCALE GENOMIC DNA]</scope>
    <source>
        <strain evidence="3 4">B5P</strain>
    </source>
</reference>
<dbReference type="InterPro" id="IPR036680">
    <property type="entry name" value="SPOR-like_sf"/>
</dbReference>
<accession>A0A1X7PCM4</accession>
<evidence type="ECO:0000313" key="4">
    <source>
        <dbReference type="Proteomes" id="UP000193083"/>
    </source>
</evidence>
<proteinExistence type="predicted"/>
<feature type="region of interest" description="Disordered" evidence="1">
    <location>
        <begin position="1"/>
        <end position="20"/>
    </location>
</feature>
<dbReference type="EMBL" id="FXBL01000004">
    <property type="protein sequence ID" value="SMH49058.1"/>
    <property type="molecule type" value="Genomic_DNA"/>
</dbReference>
<feature type="compositionally biased region" description="Low complexity" evidence="1">
    <location>
        <begin position="598"/>
        <end position="609"/>
    </location>
</feature>
<dbReference type="PROSITE" id="PS51724">
    <property type="entry name" value="SPOR"/>
    <property type="match status" value="1"/>
</dbReference>
<evidence type="ECO:0000259" key="2">
    <source>
        <dbReference type="PROSITE" id="PS51724"/>
    </source>
</evidence>
<dbReference type="InterPro" id="IPR007730">
    <property type="entry name" value="SPOR-like_dom"/>
</dbReference>
<feature type="compositionally biased region" description="Low complexity" evidence="1">
    <location>
        <begin position="542"/>
        <end position="562"/>
    </location>
</feature>
<feature type="region of interest" description="Disordered" evidence="1">
    <location>
        <begin position="524"/>
        <end position="609"/>
    </location>
</feature>
<feature type="region of interest" description="Disordered" evidence="1">
    <location>
        <begin position="428"/>
        <end position="447"/>
    </location>
</feature>
<name>A0A1X7PCM4_9HYPH</name>
<gene>
    <name evidence="3" type="ORF">SAMN02982922_3833</name>
</gene>
<feature type="domain" description="SPOR" evidence="2">
    <location>
        <begin position="1102"/>
        <end position="1185"/>
    </location>
</feature>
<dbReference type="AlphaFoldDB" id="A0A1X7PCM4"/>
<dbReference type="SUPFAM" id="SSF110997">
    <property type="entry name" value="Sporulation related repeat"/>
    <property type="match status" value="1"/>
</dbReference>
<dbReference type="GO" id="GO:0042834">
    <property type="term" value="F:peptidoglycan binding"/>
    <property type="evidence" value="ECO:0007669"/>
    <property type="project" value="InterPro"/>
</dbReference>
<evidence type="ECO:0000313" key="3">
    <source>
        <dbReference type="EMBL" id="SMH49058.1"/>
    </source>
</evidence>
<keyword evidence="4" id="KW-1185">Reference proteome</keyword>
<feature type="compositionally biased region" description="Low complexity" evidence="1">
    <location>
        <begin position="904"/>
        <end position="928"/>
    </location>
</feature>
<feature type="compositionally biased region" description="Low complexity" evidence="1">
    <location>
        <begin position="571"/>
        <end position="583"/>
    </location>
</feature>
<dbReference type="Gene3D" id="3.30.70.1070">
    <property type="entry name" value="Sporulation related repeat"/>
    <property type="match status" value="1"/>
</dbReference>
<dbReference type="Proteomes" id="UP000193083">
    <property type="component" value="Unassembled WGS sequence"/>
</dbReference>